<dbReference type="KEGG" id="bsol:FSW04_09845"/>
<name>A0A5B8U4G3_9ACTN</name>
<gene>
    <name evidence="1" type="ORF">FSW04_09845</name>
</gene>
<accession>A0A5B8U4G3</accession>
<organism evidence="1 2">
    <name type="scientific">Baekduia soli</name>
    <dbReference type="NCBI Taxonomy" id="496014"/>
    <lineage>
        <taxon>Bacteria</taxon>
        <taxon>Bacillati</taxon>
        <taxon>Actinomycetota</taxon>
        <taxon>Thermoleophilia</taxon>
        <taxon>Solirubrobacterales</taxon>
        <taxon>Baekduiaceae</taxon>
        <taxon>Baekduia</taxon>
    </lineage>
</organism>
<dbReference type="Proteomes" id="UP000321805">
    <property type="component" value="Chromosome"/>
</dbReference>
<proteinExistence type="predicted"/>
<dbReference type="EMBL" id="CP042430">
    <property type="protein sequence ID" value="QEC47841.1"/>
    <property type="molecule type" value="Genomic_DNA"/>
</dbReference>
<reference evidence="1 2" key="1">
    <citation type="journal article" date="2018" name="J. Microbiol.">
        <title>Baekduia soli gen. nov., sp. nov., a novel bacterium isolated from the soil of Baekdu Mountain and proposal of a novel family name, Baekduiaceae fam. nov.</title>
        <authorList>
            <person name="An D.S."/>
            <person name="Siddiqi M.Z."/>
            <person name="Kim K.H."/>
            <person name="Yu H.S."/>
            <person name="Im W.T."/>
        </authorList>
    </citation>
    <scope>NUCLEOTIDE SEQUENCE [LARGE SCALE GENOMIC DNA]</scope>
    <source>
        <strain evidence="1 2">BR7-21</strain>
    </source>
</reference>
<dbReference type="RefSeq" id="WP_146918752.1">
    <property type="nucleotide sequence ID" value="NZ_CP042430.1"/>
</dbReference>
<evidence type="ECO:0000313" key="2">
    <source>
        <dbReference type="Proteomes" id="UP000321805"/>
    </source>
</evidence>
<dbReference type="AlphaFoldDB" id="A0A5B8U4G3"/>
<evidence type="ECO:0000313" key="1">
    <source>
        <dbReference type="EMBL" id="QEC47841.1"/>
    </source>
</evidence>
<keyword evidence="2" id="KW-1185">Reference proteome</keyword>
<protein>
    <submittedName>
        <fullName evidence="1">Pilus assembly protein</fullName>
    </submittedName>
</protein>
<sequence>MPRSRAQEGQATVELLGLLPVLALVALALWQAVLAGQAAWLAGGAAREAARARALGADPEPAARRALPADLRRGLRVTRDGGDGVRVRVTVPVVVGHRGALGSVGARARMEPQA</sequence>